<dbReference type="PANTHER" id="PTHR34807">
    <property type="entry name" value="OS08G0270800 PROTEIN"/>
    <property type="match status" value="1"/>
</dbReference>
<evidence type="ECO:0000313" key="2">
    <source>
        <dbReference type="EMBL" id="KAL0904639.1"/>
    </source>
</evidence>
<feature type="region of interest" description="Disordered" evidence="1">
    <location>
        <begin position="118"/>
        <end position="153"/>
    </location>
</feature>
<accession>A0ABD0TY34</accession>
<dbReference type="Proteomes" id="UP001552299">
    <property type="component" value="Unassembled WGS sequence"/>
</dbReference>
<protein>
    <submittedName>
        <fullName evidence="2">Uncharacterized protein</fullName>
    </submittedName>
</protein>
<reference evidence="2 3" key="1">
    <citation type="journal article" date="2024" name="Plant Biotechnol. J.">
        <title>Dendrobium thyrsiflorum genome and its molecular insights into genes involved in important horticultural traits.</title>
        <authorList>
            <person name="Chen B."/>
            <person name="Wang J.Y."/>
            <person name="Zheng P.J."/>
            <person name="Li K.L."/>
            <person name="Liang Y.M."/>
            <person name="Chen X.F."/>
            <person name="Zhang C."/>
            <person name="Zhao X."/>
            <person name="He X."/>
            <person name="Zhang G.Q."/>
            <person name="Liu Z.J."/>
            <person name="Xu Q."/>
        </authorList>
    </citation>
    <scope>NUCLEOTIDE SEQUENCE [LARGE SCALE GENOMIC DNA]</scope>
    <source>
        <strain evidence="2">GZMU011</strain>
    </source>
</reference>
<proteinExistence type="predicted"/>
<evidence type="ECO:0000313" key="3">
    <source>
        <dbReference type="Proteomes" id="UP001552299"/>
    </source>
</evidence>
<dbReference type="AlphaFoldDB" id="A0ABD0TY34"/>
<name>A0ABD0TY34_DENTH</name>
<gene>
    <name evidence="2" type="ORF">M5K25_026768</name>
</gene>
<feature type="compositionally biased region" description="Acidic residues" evidence="1">
    <location>
        <begin position="127"/>
        <end position="138"/>
    </location>
</feature>
<sequence>MGRKWKKGQGSSVSSIGDDEARLRLRREFLMQDYKQLWMEIEAKKKRLMILMKKKFELLAETKFLRRKRKSFSDNQCRTRPFKLKRRYSDDMLSTLHSLILEEHGNLKDDFLDEIQEERESKNSHNDDDDDDDDDDGNEAMGSNMPPGLYLANGNNEISVKEARLLKFRDTKKGANRVKWRNPIVSKIHHLPLH</sequence>
<evidence type="ECO:0000256" key="1">
    <source>
        <dbReference type="SAM" id="MobiDB-lite"/>
    </source>
</evidence>
<organism evidence="2 3">
    <name type="scientific">Dendrobium thyrsiflorum</name>
    <name type="common">Pinecone-like raceme dendrobium</name>
    <name type="synonym">Orchid</name>
    <dbReference type="NCBI Taxonomy" id="117978"/>
    <lineage>
        <taxon>Eukaryota</taxon>
        <taxon>Viridiplantae</taxon>
        <taxon>Streptophyta</taxon>
        <taxon>Embryophyta</taxon>
        <taxon>Tracheophyta</taxon>
        <taxon>Spermatophyta</taxon>
        <taxon>Magnoliopsida</taxon>
        <taxon>Liliopsida</taxon>
        <taxon>Asparagales</taxon>
        <taxon>Orchidaceae</taxon>
        <taxon>Epidendroideae</taxon>
        <taxon>Malaxideae</taxon>
        <taxon>Dendrobiinae</taxon>
        <taxon>Dendrobium</taxon>
    </lineage>
</organism>
<keyword evidence="3" id="KW-1185">Reference proteome</keyword>
<dbReference type="EMBL" id="JANQDX010000019">
    <property type="protein sequence ID" value="KAL0904639.1"/>
    <property type="molecule type" value="Genomic_DNA"/>
</dbReference>
<dbReference type="PANTHER" id="PTHR34807:SF3">
    <property type="entry name" value="OS08G0270800 PROTEIN"/>
    <property type="match status" value="1"/>
</dbReference>
<comment type="caution">
    <text evidence="2">The sequence shown here is derived from an EMBL/GenBank/DDBJ whole genome shotgun (WGS) entry which is preliminary data.</text>
</comment>